<keyword evidence="1" id="KW-1133">Transmembrane helix</keyword>
<evidence type="ECO:0000259" key="2">
    <source>
        <dbReference type="Pfam" id="PF07811"/>
    </source>
</evidence>
<dbReference type="OrthoDB" id="7349713at2"/>
<feature type="transmembrane region" description="Helical" evidence="1">
    <location>
        <begin position="21"/>
        <end position="42"/>
    </location>
</feature>
<name>A0A508SZE3_9BRAD</name>
<keyword evidence="1" id="KW-0812">Transmembrane</keyword>
<reference evidence="3" key="1">
    <citation type="submission" date="2019-02" db="EMBL/GenBank/DDBJ databases">
        <authorList>
            <person name="Pothier F.J."/>
        </authorList>
    </citation>
    <scope>NUCLEOTIDE SEQUENCE</scope>
    <source>
        <strain evidence="3">CI-1B</strain>
    </source>
</reference>
<keyword evidence="4" id="KW-1185">Reference proteome</keyword>
<dbReference type="AlphaFoldDB" id="A0A508SZE3"/>
<dbReference type="Pfam" id="PF07811">
    <property type="entry name" value="TadE"/>
    <property type="match status" value="1"/>
</dbReference>
<evidence type="ECO:0000256" key="1">
    <source>
        <dbReference type="SAM" id="Phobius"/>
    </source>
</evidence>
<feature type="domain" description="TadE-like" evidence="2">
    <location>
        <begin position="21"/>
        <end position="63"/>
    </location>
</feature>
<dbReference type="InterPro" id="IPR012495">
    <property type="entry name" value="TadE-like_dom"/>
</dbReference>
<dbReference type="Proteomes" id="UP000328092">
    <property type="component" value="Unassembled WGS sequence"/>
</dbReference>
<dbReference type="EMBL" id="CAADFC020000004">
    <property type="protein sequence ID" value="VIO66397.1"/>
    <property type="molecule type" value="Genomic_DNA"/>
</dbReference>
<organism evidence="3 4">
    <name type="scientific">Bradyrhizobium ivorense</name>
    <dbReference type="NCBI Taxonomy" id="2511166"/>
    <lineage>
        <taxon>Bacteria</taxon>
        <taxon>Pseudomonadati</taxon>
        <taxon>Pseudomonadota</taxon>
        <taxon>Alphaproteobacteria</taxon>
        <taxon>Hyphomicrobiales</taxon>
        <taxon>Nitrobacteraceae</taxon>
        <taxon>Bradyrhizobium</taxon>
    </lineage>
</organism>
<evidence type="ECO:0000313" key="4">
    <source>
        <dbReference type="Proteomes" id="UP000328092"/>
    </source>
</evidence>
<accession>A0A508SZE3</accession>
<dbReference type="RefSeq" id="WP_139858159.1">
    <property type="nucleotide sequence ID" value="NZ_CAADFC020000004.1"/>
</dbReference>
<gene>
    <name evidence="3" type="ORF">CI1B_15190</name>
</gene>
<sequence>MPLPARSSRNLLRRFRRNDRGSAVVEFALIAPLFFGLLFAIIEVSMIFFASQVLETVTQDSARMVMTGQAQGASYTQQQFKDFVCGRVAALFDCTNGVYVDVRSYPNNGFGSINIAPPIDSSQAFNPNMKYCPGSAGDVVVVRLFYQWPLFVTKLGFNTANLANGKRLLTATATFKNEPSGVSGATCS</sequence>
<evidence type="ECO:0000313" key="3">
    <source>
        <dbReference type="EMBL" id="VIO66397.1"/>
    </source>
</evidence>
<proteinExistence type="predicted"/>
<keyword evidence="1" id="KW-0472">Membrane</keyword>
<protein>
    <recommendedName>
        <fullName evidence="2">TadE-like domain-containing protein</fullName>
    </recommendedName>
</protein>
<comment type="caution">
    <text evidence="3">The sequence shown here is derived from an EMBL/GenBank/DDBJ whole genome shotgun (WGS) entry which is preliminary data.</text>
</comment>